<dbReference type="PANTHER" id="PTHR11371:SF31">
    <property type="entry name" value="EXTRACELLULAR NUCLEASE"/>
    <property type="match status" value="1"/>
</dbReference>
<keyword evidence="2" id="KW-0255">Endonuclease</keyword>
<name>A0A3B0WY81_9ZZZZ</name>
<dbReference type="PANTHER" id="PTHR11371">
    <property type="entry name" value="DEOXYRIBONUCLEASE"/>
    <property type="match status" value="1"/>
</dbReference>
<reference evidence="2" key="1">
    <citation type="submission" date="2018-06" db="EMBL/GenBank/DDBJ databases">
        <authorList>
            <person name="Zhirakovskaya E."/>
        </authorList>
    </citation>
    <scope>NUCLEOTIDE SEQUENCE</scope>
</reference>
<dbReference type="SUPFAM" id="SSF56219">
    <property type="entry name" value="DNase I-like"/>
    <property type="match status" value="1"/>
</dbReference>
<dbReference type="Gene3D" id="3.60.10.10">
    <property type="entry name" value="Endonuclease/exonuclease/phosphatase"/>
    <property type="match status" value="1"/>
</dbReference>
<protein>
    <submittedName>
        <fullName evidence="2">Endonuclease/exonuclease/phosphatase</fullName>
    </submittedName>
</protein>
<dbReference type="InterPro" id="IPR036691">
    <property type="entry name" value="Endo/exonu/phosph_ase_sf"/>
</dbReference>
<accession>A0A3B0WY81</accession>
<keyword evidence="2" id="KW-0269">Exonuclease</keyword>
<dbReference type="GO" id="GO:0004519">
    <property type="term" value="F:endonuclease activity"/>
    <property type="evidence" value="ECO:0007669"/>
    <property type="project" value="UniProtKB-KW"/>
</dbReference>
<dbReference type="EMBL" id="UOFG01000126">
    <property type="protein sequence ID" value="VAW60481.1"/>
    <property type="molecule type" value="Genomic_DNA"/>
</dbReference>
<organism evidence="2">
    <name type="scientific">hydrothermal vent metagenome</name>
    <dbReference type="NCBI Taxonomy" id="652676"/>
    <lineage>
        <taxon>unclassified sequences</taxon>
        <taxon>metagenomes</taxon>
        <taxon>ecological metagenomes</taxon>
    </lineage>
</organism>
<dbReference type="AlphaFoldDB" id="A0A3B0WY81"/>
<feature type="domain" description="Endonuclease/exonuclease/phosphatase" evidence="1">
    <location>
        <begin position="46"/>
        <end position="239"/>
    </location>
</feature>
<dbReference type="GO" id="GO:0004527">
    <property type="term" value="F:exonuclease activity"/>
    <property type="evidence" value="ECO:0007669"/>
    <property type="project" value="UniProtKB-KW"/>
</dbReference>
<evidence type="ECO:0000313" key="2">
    <source>
        <dbReference type="EMBL" id="VAW60481.1"/>
    </source>
</evidence>
<keyword evidence="2" id="KW-0540">Nuclease</keyword>
<keyword evidence="2" id="KW-0378">Hydrolase</keyword>
<dbReference type="InterPro" id="IPR005135">
    <property type="entry name" value="Endo/exonuclease/phosphatase"/>
</dbReference>
<gene>
    <name evidence="2" type="ORF">MNBD_GAMMA11-445</name>
</gene>
<proteinExistence type="predicted"/>
<dbReference type="Pfam" id="PF03372">
    <property type="entry name" value="Exo_endo_phos"/>
    <property type="match status" value="1"/>
</dbReference>
<evidence type="ECO:0000259" key="1">
    <source>
        <dbReference type="Pfam" id="PF03372"/>
    </source>
</evidence>
<dbReference type="CDD" id="cd10283">
    <property type="entry name" value="MnuA_DNase1-like"/>
    <property type="match status" value="1"/>
</dbReference>
<sequence length="383" mass="44579">MPFYKSLKNQSKKDRLRIIAGIQRIRAQLSQNSFPEKKSSETLILGTWNIRNFDDNRFNYGPRTKESMYYIAEIISKFDIIAVQEICEQLEPVEQLMNHLGSGYDYIVTDVTHSSLGGNRERLGFIYDKHKVEFKGIVGEIVLPQKMLISEADKKGRQFARTPFGVMFQSGWFKFQFSTVHIYYGSNSGNTPQYERRVKEIEAVAKYLSKEARLSDVNQILVGDFNIKARGSKGFNALEKNGFKTVNNRLGSNRDQTKFYDQISFRPRENELVFVEPERDDRVIQFFDSVYRSADFSTYRDIIVRLLNAKLKKAENGLAESTTKSGRKKYNNQLKSINSALASEASLREYYEEWRTFQMSDHLPLWVELEVDFSDQYLDFLKS</sequence>